<dbReference type="Proteomes" id="UP000298061">
    <property type="component" value="Unassembled WGS sequence"/>
</dbReference>
<evidence type="ECO:0000259" key="2">
    <source>
        <dbReference type="Pfam" id="PF07727"/>
    </source>
</evidence>
<organism evidence="3 4">
    <name type="scientific">Hericium alpestre</name>
    <dbReference type="NCBI Taxonomy" id="135208"/>
    <lineage>
        <taxon>Eukaryota</taxon>
        <taxon>Fungi</taxon>
        <taxon>Dikarya</taxon>
        <taxon>Basidiomycota</taxon>
        <taxon>Agaricomycotina</taxon>
        <taxon>Agaricomycetes</taxon>
        <taxon>Russulales</taxon>
        <taxon>Hericiaceae</taxon>
        <taxon>Hericium</taxon>
    </lineage>
</organism>
<sequence length="492" mass="55117">MGAGSTTGLPRALPVPLGLQRERRPLDFNTPGSESDGDDAALFSEAISGGVNDDDLDDVFIRLSEDGVEWAMATVSADSREPRTVNEARAGAEWPKWEEAIEDELVRMEKMGTWKLVEKPDRVNIVGSKWVFKIKRDAAGTIIKYKARLVAQGFSQIPGVDFTDTFAPVAKLSSIRILAVLAAHFNWELHQMDVKNAYLNGDLDEEIYMKQPPGFPAPGQEHKRAYIDTILARFNLEDSKPLDTALDPSFQLTTAQSPSTLQQYEEMRNVPYREAIGSLMYAALGTRPDIAYAVTTLSQFMQNPGRMHWEGAKCVLRYLKATKEEWLTYRGDAKTGIMGYSDADWGSSDHRHFISGYVFLVDSGAVSWSSKKQPIVALLSTEAEYVAMTHAAKEAVWMRAFLGEMLTPFDMPTLLHCDNQSAMTLAKDNIFHSRTKHIAIRYHFIRNIIEHDEIDLVYCPTAEMAADVLTKALTCPKMEKMRGLVGLERHEV</sequence>
<dbReference type="Pfam" id="PF07727">
    <property type="entry name" value="RVT_2"/>
    <property type="match status" value="1"/>
</dbReference>
<feature type="region of interest" description="Disordered" evidence="1">
    <location>
        <begin position="1"/>
        <end position="40"/>
    </location>
</feature>
<name>A0A4Z0A825_9AGAM</name>
<dbReference type="PANTHER" id="PTHR11439:SF440">
    <property type="entry name" value="INTEGRASE CATALYTIC DOMAIN-CONTAINING PROTEIN"/>
    <property type="match status" value="1"/>
</dbReference>
<keyword evidence="4" id="KW-1185">Reference proteome</keyword>
<evidence type="ECO:0000256" key="1">
    <source>
        <dbReference type="SAM" id="MobiDB-lite"/>
    </source>
</evidence>
<dbReference type="InterPro" id="IPR013103">
    <property type="entry name" value="RVT_2"/>
</dbReference>
<reference evidence="3 4" key="1">
    <citation type="submission" date="2019-02" db="EMBL/GenBank/DDBJ databases">
        <title>Genome sequencing of the rare red list fungi Hericium alpestre (H. flagellum).</title>
        <authorList>
            <person name="Buettner E."/>
            <person name="Kellner H."/>
        </authorList>
    </citation>
    <scope>NUCLEOTIDE SEQUENCE [LARGE SCALE GENOMIC DNA]</scope>
    <source>
        <strain evidence="3 4">DSM 108284</strain>
    </source>
</reference>
<dbReference type="STRING" id="135208.A0A4Z0A825"/>
<dbReference type="AlphaFoldDB" id="A0A4Z0A825"/>
<evidence type="ECO:0000313" key="3">
    <source>
        <dbReference type="EMBL" id="TFY83236.1"/>
    </source>
</evidence>
<dbReference type="PANTHER" id="PTHR11439">
    <property type="entry name" value="GAG-POL-RELATED RETROTRANSPOSON"/>
    <property type="match status" value="1"/>
</dbReference>
<accession>A0A4Z0A825</accession>
<feature type="domain" description="Reverse transcriptase Ty1/copia-type" evidence="2">
    <location>
        <begin position="113"/>
        <end position="227"/>
    </location>
</feature>
<gene>
    <name evidence="3" type="ORF">EWM64_g778</name>
</gene>
<dbReference type="EMBL" id="SFCI01000042">
    <property type="protein sequence ID" value="TFY83236.1"/>
    <property type="molecule type" value="Genomic_DNA"/>
</dbReference>
<dbReference type="SUPFAM" id="SSF56672">
    <property type="entry name" value="DNA/RNA polymerases"/>
    <property type="match status" value="1"/>
</dbReference>
<protein>
    <recommendedName>
        <fullName evidence="2">Reverse transcriptase Ty1/copia-type domain-containing protein</fullName>
    </recommendedName>
</protein>
<proteinExistence type="predicted"/>
<dbReference type="OrthoDB" id="3344688at2759"/>
<dbReference type="InterPro" id="IPR043502">
    <property type="entry name" value="DNA/RNA_pol_sf"/>
</dbReference>
<evidence type="ECO:0000313" key="4">
    <source>
        <dbReference type="Proteomes" id="UP000298061"/>
    </source>
</evidence>
<dbReference type="CDD" id="cd09272">
    <property type="entry name" value="RNase_HI_RT_Ty1"/>
    <property type="match status" value="1"/>
</dbReference>
<comment type="caution">
    <text evidence="3">The sequence shown here is derived from an EMBL/GenBank/DDBJ whole genome shotgun (WGS) entry which is preliminary data.</text>
</comment>